<protein>
    <submittedName>
        <fullName evidence="1">Uncharacterized protein</fullName>
    </submittedName>
</protein>
<gene>
    <name evidence="1" type="ORF">FWJ32_09485</name>
</gene>
<organism evidence="1 2">
    <name type="scientific">Calorimonas adulescens</name>
    <dbReference type="NCBI Taxonomy" id="2606906"/>
    <lineage>
        <taxon>Bacteria</taxon>
        <taxon>Bacillati</taxon>
        <taxon>Bacillota</taxon>
        <taxon>Clostridia</taxon>
        <taxon>Thermoanaerobacterales</taxon>
        <taxon>Thermoanaerobacteraceae</taxon>
        <taxon>Calorimonas</taxon>
    </lineage>
</organism>
<evidence type="ECO:0000313" key="2">
    <source>
        <dbReference type="Proteomes" id="UP000322976"/>
    </source>
</evidence>
<proteinExistence type="predicted"/>
<dbReference type="AlphaFoldDB" id="A0A5D8Q9Z1"/>
<evidence type="ECO:0000313" key="1">
    <source>
        <dbReference type="EMBL" id="TZE81400.1"/>
    </source>
</evidence>
<dbReference type="EMBL" id="VTPS01000014">
    <property type="protein sequence ID" value="TZE81400.1"/>
    <property type="molecule type" value="Genomic_DNA"/>
</dbReference>
<accession>A0A5D8Q9Z1</accession>
<reference evidence="1 2" key="1">
    <citation type="submission" date="2019-08" db="EMBL/GenBank/DDBJ databases">
        <title>Calorimonas adulescens gen. nov., sp. nov., an anaerobic thermophilic bacterium from Sakhalin hot spring.</title>
        <authorList>
            <person name="Khomyakova M.A."/>
            <person name="Merkel A.Y."/>
            <person name="Novikov A."/>
            <person name="Bonch-Osmolovskaya E.A."/>
            <person name="Slobodkin A.I."/>
        </authorList>
    </citation>
    <scope>NUCLEOTIDE SEQUENCE [LARGE SCALE GENOMIC DNA]</scope>
    <source>
        <strain evidence="1 2">A05MB</strain>
    </source>
</reference>
<keyword evidence="2" id="KW-1185">Reference proteome</keyword>
<sequence>MQLIFVRISLKISLLVLRHRSNVIDIKRATLINTSINKELLTVTLFLKRLTTMRILKRKLFQISFIRVKSRPAYLTTKLTSTTSVVIYILIRNATNRAHNRIRR</sequence>
<dbReference type="Proteomes" id="UP000322976">
    <property type="component" value="Unassembled WGS sequence"/>
</dbReference>
<comment type="caution">
    <text evidence="1">The sequence shown here is derived from an EMBL/GenBank/DDBJ whole genome shotgun (WGS) entry which is preliminary data.</text>
</comment>
<name>A0A5D8Q9Z1_9THEO</name>